<accession>A0A0P5LPI2</accession>
<dbReference type="GO" id="GO:0048513">
    <property type="term" value="P:animal organ development"/>
    <property type="evidence" value="ECO:0007669"/>
    <property type="project" value="UniProtKB-ARBA"/>
</dbReference>
<dbReference type="PANTHER" id="PTHR13140:SF706">
    <property type="entry name" value="DILUTE CLASS UNCONVENTIONAL MYOSIN, ISOFORM C"/>
    <property type="match status" value="1"/>
</dbReference>
<dbReference type="OrthoDB" id="6108017at2759"/>
<dbReference type="InterPro" id="IPR036961">
    <property type="entry name" value="Kinesin_motor_dom_sf"/>
</dbReference>
<keyword evidence="7 10" id="KW-0518">Myosin</keyword>
<dbReference type="InterPro" id="IPR058662">
    <property type="entry name" value="Myo5a/b_dom"/>
</dbReference>
<feature type="region of interest" description="Disordered" evidence="12">
    <location>
        <begin position="1100"/>
        <end position="1132"/>
    </location>
</feature>
<feature type="coiled-coil region" evidence="11">
    <location>
        <begin position="1307"/>
        <end position="1345"/>
    </location>
</feature>
<dbReference type="Gene3D" id="1.20.120.720">
    <property type="entry name" value="Myosin VI head, motor domain, U50 subdomain"/>
    <property type="match status" value="1"/>
</dbReference>
<evidence type="ECO:0000256" key="1">
    <source>
        <dbReference type="ARBA" id="ARBA00008314"/>
    </source>
</evidence>
<feature type="domain" description="Dilute" evidence="13">
    <location>
        <begin position="1509"/>
        <end position="1797"/>
    </location>
</feature>
<dbReference type="GO" id="GO:0000146">
    <property type="term" value="F:microfilament motor activity"/>
    <property type="evidence" value="ECO:0007669"/>
    <property type="project" value="TreeGrafter"/>
</dbReference>
<evidence type="ECO:0000256" key="7">
    <source>
        <dbReference type="ARBA" id="ARBA00023123"/>
    </source>
</evidence>
<feature type="coiled-coil region" evidence="11">
    <location>
        <begin position="933"/>
        <end position="960"/>
    </location>
</feature>
<dbReference type="Pfam" id="PF00063">
    <property type="entry name" value="Myosin_head"/>
    <property type="match status" value="1"/>
</dbReference>
<feature type="compositionally biased region" description="Polar residues" evidence="12">
    <location>
        <begin position="633"/>
        <end position="646"/>
    </location>
</feature>
<dbReference type="STRING" id="35525.A0A0P5LPI2"/>
<feature type="coiled-coil region" evidence="11">
    <location>
        <begin position="1373"/>
        <end position="1400"/>
    </location>
</feature>
<proteinExistence type="inferred from homology"/>
<dbReference type="GO" id="GO:0005737">
    <property type="term" value="C:cytoplasm"/>
    <property type="evidence" value="ECO:0007669"/>
    <property type="project" value="TreeGrafter"/>
</dbReference>
<feature type="coiled-coil region" evidence="11">
    <location>
        <begin position="1168"/>
        <end position="1230"/>
    </location>
</feature>
<evidence type="ECO:0000256" key="12">
    <source>
        <dbReference type="SAM" id="MobiDB-lite"/>
    </source>
</evidence>
<dbReference type="GO" id="GO:0007015">
    <property type="term" value="P:actin filament organization"/>
    <property type="evidence" value="ECO:0007669"/>
    <property type="project" value="TreeGrafter"/>
</dbReference>
<dbReference type="GO" id="GO:0016020">
    <property type="term" value="C:membrane"/>
    <property type="evidence" value="ECO:0007669"/>
    <property type="project" value="TreeGrafter"/>
</dbReference>
<sequence>MSTAVLYTKDAKVWLPDPVNVWKIGKILEDFKSDSLKLAVETGEEIKVPIKDIKDLPPLRNPEFLIGGNDLTSLSYLHEPAVLHTLKVRFMNYNAIYTYCGIVLVAINPYQELSIYSQDTVLAYRNRNQYGSLDPHIFAVAEEAFTKMERESQDQSIIVSGESGAGKTVSAKYAMRYFATAGGSSTETQVERKVLASSPIMEAIGNAKTTRNDNSSRFGKYIELGFNKDYHIQGAGMRTYLLEKSRVVFQSAEERNYHIFYQLCAASSLPEMAYLQLQHQDHFLYTRQGGCPSIEGVDDLAEFQETRRALLLLGFSEDQQADIFRLLAGILHLGNVTIVDADHEGSNISKTDTYLASFCSLVGLDVASSEELRKWLCFRQIVSMKEVFTKPMTKAEASFARDALAKHIYSLLFQKIVSMINKSLASSSRPHRFIGVLDIYGFETFEWNSFEQFCINYANEKLQQQFNQHVFKLEQEEYVREKIDWTFIDFYDNQPCIDLIEKPLGILDLLDEECRVPKGADQAWVEKLYIQCKKYDQFVKPRLSNSAFIIVHFADRVEYQCLGFVEKNRDTVLEEQVQVLRSSSNGIVRQLILDEETIVGGRSPAAAAAGSRSVVGTVPRGGGSLMVPGGASGRQSNTMTKQNRRTVGSQFRESLTLLMNTLNATTPHYVRCIKPNDSKESFVFEPRRAVQQLRACGVLETVRISAAGFPSRLTYEEFIVRYRVLFHSRQCQRKQRDLSHQREACESVLSTLITEDDKFKFGANKIFFRAGQVAYLEKRRTDKLRACGILIQRMIRGWFYRKRYLKLRLAVVGVQRFCRGHLARRKAQHLRETRSAITIQRHVRGFLQRRSYTRLRQTVLGLQTYGRGFLARKKYLQLVCNSKAVIIQKMVRSFLARRRYLRARKSIILLQCCWRRWLARRQYKALRAEARSIEHVKNLNKGLENKIISMQQRIEEMNKELIPLRQKQNDYAELKIQCEANRGLANELKVSVGRIGELELLVKQLQTQLDRERDEKMDLVLERERLDKHNEELNSRIDNIQKELLNSAETNQTRSQEAEDAIKRRLDQERAILAQEYDQERAAYQKLLQDYHEMEERMEEAERELERLREEPGKTSKSETVRGHSRNASNVSTLSNTSELIADPEDDGGYGSVRLVPNRSDSEDVGLVLKLQQRLKTVEKDKATLATRVEELERESPTADVRRAQDMIRLQELEMENAKIKEDLKNLRRQSATEHEGHLSRSPDMLMSQFEAMSDELDRRREECIQLRTVLANTTLGGELGEQTALNASRLNGGEPFAEDNEILLAFETQKRIIRHLENELQEEKAASQRKIQIERDEVERLRIDNERQAKVLAGALHRTPQGQTDAVMQHEISRLTADNLDLQEKNDLLSEQLKKYRSQMKLSKKMKQDGLMTEQQEITQEVHETVHSSRRNERSESLPVVRKKDTNYLGMFDFNMGDEKQIARNLVYELKPRVASTLLPGLPAYIIFMCVRHADYINNDEKIRSFLTLIINAIRRLIKKRYEDLDTSVVWLVNTCRLLHSLKQYSGEKTFQEENTPKQNEQCLRNFDLSEYRQVLSDIAVWIYQAVIKFMEERVQQLIVTAVLEHEAISGLSSHKQPVGQSGRARSGSTRDTTSPVDPQEAIAHLLRELTIFHQVLQLYGVDPPLIAQAFRQVFYYICACALNNLLLRKEMCHWSKGIQIRYNISHLEQWVRDQHIHGQDTMSASIADTLQPIIQAAQLLQARKSDDDVTNICVMCSRLTSAQIIKILNLYTPADELEDRIPISFIRKVQEELQKRNDPQAQSKLLMDTKHAFTVRFPYSPSSIKLEDIDIPAVLNLPMLKKV</sequence>
<protein>
    <submittedName>
        <fullName evidence="15 16">Myosin-Va</fullName>
    </submittedName>
</protein>
<feature type="region of interest" description="Disordered" evidence="12">
    <location>
        <begin position="1615"/>
        <end position="1638"/>
    </location>
</feature>
<dbReference type="SMART" id="SM01132">
    <property type="entry name" value="DIL"/>
    <property type="match status" value="1"/>
</dbReference>
<evidence type="ECO:0000259" key="13">
    <source>
        <dbReference type="PROSITE" id="PS51126"/>
    </source>
</evidence>
<keyword evidence="3 10" id="KW-0547">Nucleotide-binding</keyword>
<dbReference type="PROSITE" id="PS51456">
    <property type="entry name" value="MYOSIN_MOTOR"/>
    <property type="match status" value="1"/>
</dbReference>
<dbReference type="GO" id="GO:0051015">
    <property type="term" value="F:actin filament binding"/>
    <property type="evidence" value="ECO:0007669"/>
    <property type="project" value="TreeGrafter"/>
</dbReference>
<evidence type="ECO:0000256" key="6">
    <source>
        <dbReference type="ARBA" id="ARBA00023054"/>
    </source>
</evidence>
<dbReference type="GO" id="GO:0005524">
    <property type="term" value="F:ATP binding"/>
    <property type="evidence" value="ECO:0007669"/>
    <property type="project" value="UniProtKB-UniRule"/>
</dbReference>
<keyword evidence="6 11" id="KW-0175">Coiled coil</keyword>
<dbReference type="CDD" id="cd01380">
    <property type="entry name" value="MYSc_Myo5"/>
    <property type="match status" value="1"/>
</dbReference>
<dbReference type="SUPFAM" id="SSF52540">
    <property type="entry name" value="P-loop containing nucleoside triphosphate hydrolases"/>
    <property type="match status" value="2"/>
</dbReference>
<evidence type="ECO:0000256" key="5">
    <source>
        <dbReference type="ARBA" id="ARBA00022860"/>
    </source>
</evidence>
<dbReference type="GO" id="GO:0005516">
    <property type="term" value="F:calmodulin binding"/>
    <property type="evidence" value="ECO:0007669"/>
    <property type="project" value="UniProtKB-KW"/>
</dbReference>
<dbReference type="Pfam" id="PF25966">
    <property type="entry name" value="Myo5a"/>
    <property type="match status" value="1"/>
</dbReference>
<evidence type="ECO:0000313" key="15">
    <source>
        <dbReference type="EMBL" id="JAN64438.1"/>
    </source>
</evidence>
<feature type="binding site" evidence="10">
    <location>
        <begin position="161"/>
        <end position="168"/>
    </location>
    <ligand>
        <name>ATP</name>
        <dbReference type="ChEBI" id="CHEBI:30616"/>
    </ligand>
</feature>
<evidence type="ECO:0000256" key="10">
    <source>
        <dbReference type="PROSITE-ProRule" id="PRU00782"/>
    </source>
</evidence>
<keyword evidence="8 10" id="KW-0505">Motor protein</keyword>
<keyword evidence="4 10" id="KW-0067">ATP-binding</keyword>
<dbReference type="InterPro" id="IPR001609">
    <property type="entry name" value="Myosin_head_motor_dom-like"/>
</dbReference>
<dbReference type="InterPro" id="IPR027417">
    <property type="entry name" value="P-loop_NTPase"/>
</dbReference>
<dbReference type="GO" id="GO:0009888">
    <property type="term" value="P:tissue development"/>
    <property type="evidence" value="ECO:0007669"/>
    <property type="project" value="UniProtKB-ARBA"/>
</dbReference>
<dbReference type="GO" id="GO:0016459">
    <property type="term" value="C:myosin complex"/>
    <property type="evidence" value="ECO:0007669"/>
    <property type="project" value="UniProtKB-KW"/>
</dbReference>
<dbReference type="FunFam" id="1.10.10.820:FF:000001">
    <property type="entry name" value="Myosin heavy chain"/>
    <property type="match status" value="1"/>
</dbReference>
<comment type="similarity">
    <text evidence="1 10">Belongs to the TRAFAC class myosin-kinesin ATPase superfamily. Myosin family.</text>
</comment>
<dbReference type="Gene3D" id="6.20.240.20">
    <property type="match status" value="1"/>
</dbReference>
<gene>
    <name evidence="16" type="ORF">APZ42_033255</name>
</gene>
<evidence type="ECO:0000256" key="4">
    <source>
        <dbReference type="ARBA" id="ARBA00022840"/>
    </source>
</evidence>
<evidence type="ECO:0000256" key="11">
    <source>
        <dbReference type="SAM" id="Coils"/>
    </source>
</evidence>
<dbReference type="Gene3D" id="3.40.850.10">
    <property type="entry name" value="Kinesin motor domain"/>
    <property type="match status" value="1"/>
</dbReference>
<dbReference type="InterPro" id="IPR000048">
    <property type="entry name" value="IQ_motif_EF-hand-BS"/>
</dbReference>
<organism evidence="16 17">
    <name type="scientific">Daphnia magna</name>
    <dbReference type="NCBI Taxonomy" id="35525"/>
    <lineage>
        <taxon>Eukaryota</taxon>
        <taxon>Metazoa</taxon>
        <taxon>Ecdysozoa</taxon>
        <taxon>Arthropoda</taxon>
        <taxon>Crustacea</taxon>
        <taxon>Branchiopoda</taxon>
        <taxon>Diplostraca</taxon>
        <taxon>Cladocera</taxon>
        <taxon>Anomopoda</taxon>
        <taxon>Daphniidae</taxon>
        <taxon>Daphnia</taxon>
    </lineage>
</organism>
<dbReference type="SMART" id="SM00242">
    <property type="entry name" value="MYSc"/>
    <property type="match status" value="1"/>
</dbReference>
<dbReference type="PROSITE" id="PS50096">
    <property type="entry name" value="IQ"/>
    <property type="match status" value="6"/>
</dbReference>
<dbReference type="EMBL" id="GDIQ01030299">
    <property type="protein sequence ID" value="JAN64438.1"/>
    <property type="molecule type" value="Transcribed_RNA"/>
</dbReference>
<reference evidence="15" key="1">
    <citation type="submission" date="2015-10" db="EMBL/GenBank/DDBJ databases">
        <title>EvidentialGene: Evidence-directed Construction of Complete mRNA Transcriptomes without Genomes.</title>
        <authorList>
            <person name="Gilbert D.G."/>
        </authorList>
    </citation>
    <scope>NUCLEOTIDE SEQUENCE</scope>
</reference>
<evidence type="ECO:0000313" key="17">
    <source>
        <dbReference type="Proteomes" id="UP000076858"/>
    </source>
</evidence>
<evidence type="ECO:0000256" key="8">
    <source>
        <dbReference type="ARBA" id="ARBA00023175"/>
    </source>
</evidence>
<feature type="compositionally biased region" description="Basic and acidic residues" evidence="12">
    <location>
        <begin position="1104"/>
        <end position="1122"/>
    </location>
</feature>
<dbReference type="PROSITE" id="PS51126">
    <property type="entry name" value="DILUTE"/>
    <property type="match status" value="1"/>
</dbReference>
<keyword evidence="9 10" id="KW-0009">Actin-binding</keyword>
<dbReference type="Proteomes" id="UP000076858">
    <property type="component" value="Unassembled WGS sequence"/>
</dbReference>
<dbReference type="FunFam" id="1.20.5.190:FF:000001">
    <property type="entry name" value="unconventional myosin-Va"/>
    <property type="match status" value="1"/>
</dbReference>
<feature type="compositionally biased region" description="Polar residues" evidence="12">
    <location>
        <begin position="1628"/>
        <end position="1638"/>
    </location>
</feature>
<name>A0A0P5LPI2_9CRUS</name>
<dbReference type="InterPro" id="IPR036103">
    <property type="entry name" value="MYSc_Myo5"/>
</dbReference>
<keyword evidence="17" id="KW-1185">Reference proteome</keyword>
<dbReference type="CDD" id="cd15470">
    <property type="entry name" value="Myo5_CBD"/>
    <property type="match status" value="1"/>
</dbReference>
<dbReference type="PRINTS" id="PR00193">
    <property type="entry name" value="MYOSINHEAVY"/>
</dbReference>
<dbReference type="PANTHER" id="PTHR13140">
    <property type="entry name" value="MYOSIN"/>
    <property type="match status" value="1"/>
</dbReference>
<reference evidence="16 17" key="2">
    <citation type="submission" date="2016-03" db="EMBL/GenBank/DDBJ databases">
        <title>EvidentialGene: Evidence-directed Construction of Genes on Genomes.</title>
        <authorList>
            <person name="Gilbert D.G."/>
            <person name="Choi J.-H."/>
            <person name="Mockaitis K."/>
            <person name="Colbourne J."/>
            <person name="Pfrender M."/>
        </authorList>
    </citation>
    <scope>NUCLEOTIDE SEQUENCE [LARGE SCALE GENOMIC DNA]</scope>
    <source>
        <strain evidence="16 17">Xinb3</strain>
        <tissue evidence="16">Complete organism</tissue>
    </source>
</reference>
<dbReference type="InterPro" id="IPR002710">
    <property type="entry name" value="Dilute_dom"/>
</dbReference>
<dbReference type="Gene3D" id="1.20.58.530">
    <property type="match status" value="1"/>
</dbReference>
<dbReference type="Pfam" id="PF00612">
    <property type="entry name" value="IQ"/>
    <property type="match status" value="5"/>
</dbReference>
<dbReference type="Gene3D" id="1.20.5.190">
    <property type="match status" value="3"/>
</dbReference>
<keyword evidence="2" id="KW-0677">Repeat</keyword>
<dbReference type="Gene3D" id="1.10.10.820">
    <property type="match status" value="1"/>
</dbReference>
<dbReference type="GO" id="GO:0048731">
    <property type="term" value="P:system development"/>
    <property type="evidence" value="ECO:0007669"/>
    <property type="project" value="UniProtKB-ARBA"/>
</dbReference>
<keyword evidence="5" id="KW-0112">Calmodulin-binding</keyword>
<dbReference type="EMBL" id="LRGB01003163">
    <property type="protein sequence ID" value="KZS03930.1"/>
    <property type="molecule type" value="Genomic_DNA"/>
</dbReference>
<feature type="region of interest" description="Disordered" evidence="12">
    <location>
        <begin position="626"/>
        <end position="646"/>
    </location>
</feature>
<evidence type="ECO:0000256" key="9">
    <source>
        <dbReference type="ARBA" id="ARBA00023203"/>
    </source>
</evidence>
<evidence type="ECO:0000256" key="2">
    <source>
        <dbReference type="ARBA" id="ARBA00022737"/>
    </source>
</evidence>
<dbReference type="SMART" id="SM00015">
    <property type="entry name" value="IQ"/>
    <property type="match status" value="6"/>
</dbReference>
<dbReference type="Pfam" id="PF01843">
    <property type="entry name" value="DIL"/>
    <property type="match status" value="1"/>
</dbReference>
<feature type="region of interest" description="Actin-binding" evidence="10">
    <location>
        <begin position="655"/>
        <end position="677"/>
    </location>
</feature>
<evidence type="ECO:0000259" key="14">
    <source>
        <dbReference type="PROSITE" id="PS51456"/>
    </source>
</evidence>
<feature type="domain" description="Myosin motor" evidence="14">
    <location>
        <begin position="66"/>
        <end position="781"/>
    </location>
</feature>
<evidence type="ECO:0000313" key="16">
    <source>
        <dbReference type="EMBL" id="KZS03930.1"/>
    </source>
</evidence>
<evidence type="ECO:0000256" key="3">
    <source>
        <dbReference type="ARBA" id="ARBA00022741"/>
    </source>
</evidence>